<evidence type="ECO:0000256" key="7">
    <source>
        <dbReference type="ARBA" id="ARBA00022839"/>
    </source>
</evidence>
<feature type="binding site" evidence="12">
    <location>
        <position position="323"/>
    </location>
    <ligand>
        <name>Zn(2+)</name>
        <dbReference type="ChEBI" id="CHEBI:29105"/>
        <label>1</label>
    </ligand>
</feature>
<comment type="similarity">
    <text evidence="12">Belongs to the metallo-beta-lactamase superfamily. RNA-metabolizing metallo-beta-lactamase-like family. FttA subfamily.</text>
</comment>
<keyword evidence="7 12" id="KW-0269">Exonuclease</keyword>
<evidence type="ECO:0000256" key="9">
    <source>
        <dbReference type="ARBA" id="ARBA00023015"/>
    </source>
</evidence>
<keyword evidence="3 12" id="KW-0479">Metal-binding</keyword>
<evidence type="ECO:0000256" key="10">
    <source>
        <dbReference type="ARBA" id="ARBA00023125"/>
    </source>
</evidence>
<dbReference type="EC" id="3.1.-.-" evidence="12"/>
<dbReference type="Pfam" id="PF17214">
    <property type="entry name" value="KH_TffA"/>
    <property type="match status" value="1"/>
</dbReference>
<gene>
    <name evidence="12" type="primary">fttA</name>
    <name evidence="15" type="ORF">BJBARM4_0245</name>
</gene>
<dbReference type="GO" id="GO:0003677">
    <property type="term" value="F:DNA binding"/>
    <property type="evidence" value="ECO:0007669"/>
    <property type="project" value="UniProtKB-KW"/>
</dbReference>
<comment type="subunit">
    <text evidence="12">Homodimer. Interacts with RNA polymerase (RNAP), interacts with the Spt4-Spt5 complex.</text>
</comment>
<comment type="cofactor">
    <cofactor evidence="12">
        <name>Zn(2+)</name>
        <dbReference type="ChEBI" id="CHEBI:29105"/>
    </cofactor>
    <text evidence="12">Binds 2 Zn(2+) ions, which are required for nuclease activity.</text>
</comment>
<keyword evidence="8 12" id="KW-0694">RNA-binding</keyword>
<evidence type="ECO:0000256" key="8">
    <source>
        <dbReference type="ARBA" id="ARBA00022884"/>
    </source>
</evidence>
<dbReference type="InterPro" id="IPR011108">
    <property type="entry name" value="RMMBL"/>
</dbReference>
<dbReference type="NCBIfam" id="TIGR03675">
    <property type="entry name" value="arCOG00543"/>
    <property type="match status" value="1"/>
</dbReference>
<dbReference type="Proteomes" id="UP000009375">
    <property type="component" value="Unassembled WGS sequence"/>
</dbReference>
<keyword evidence="6 12" id="KW-0862">Zinc</keyword>
<feature type="binding site" evidence="12">
    <location>
        <position position="346"/>
    </location>
    <ligand>
        <name>Zn(2+)</name>
        <dbReference type="ChEBI" id="CHEBI:29105"/>
        <label>1</label>
    </ligand>
</feature>
<keyword evidence="11" id="KW-0804">Transcription</keyword>
<evidence type="ECO:0000313" key="15">
    <source>
        <dbReference type="EMBL" id="EEZ93153.1"/>
    </source>
</evidence>
<keyword evidence="5 12" id="KW-0378">Hydrolase</keyword>
<sequence>MDIKKEITEFIADKSLIEDINFEVSNIVIYTKNRNFFLDNSEVIRNLVSKEKKRIEVRLDPSLLLDEKEAEAKIKKMGFEEAHITDFWFDPPRSIVTIEAERPEVLSGERKAGINKIKEETGWSVTLARSPLIKSDIVKAIREMLYDNSKFRRKMLNEIGESIYNSKFEVDDKYWVRISALGAFRHVGRSAVLVQTPISSILLDAGVDVSNPKEPVPRVDAPEFDISKLAAVVITHSHLDHCGFLPALYKYGYNGPVYSTAPTRDVMTLLHLDYINLASRTNSKLLFDVDDVKKMLKHSITLPFHEVTDITPDIRITLHNAGHILGSAMIHLNIGNGFYNVLYTGDFKYDNSKTLNRAETQFERVETLIMESTYGGESDTQPSRTETEQFFLDIISKTIANNGKVLIPVLGVGRAQELMLLIEEWQRYGLLPEAPVVVDGMLWDVTAIYTVYPEFMNSETRNRIIAHNNNPFLSPIFKHTVSEEERQQVLSGSPVIILATSGMLNGGPAVSYFANLCEDPKNAVVLVSYQGIGTLGRTIQNGGREVDIELNGKLRHFSVSALVYSIEGFSGHSDRKQLERFVNDIRPKPRKIIIGHGEEGKILELASYMRKRFRLETHAPHVLDALRLK</sequence>
<dbReference type="PANTHER" id="PTHR11203">
    <property type="entry name" value="CLEAVAGE AND POLYADENYLATION SPECIFICITY FACTOR FAMILY MEMBER"/>
    <property type="match status" value="1"/>
</dbReference>
<dbReference type="CDD" id="cd16295">
    <property type="entry name" value="TTHA0252-CPSF-like_MBL-fold"/>
    <property type="match status" value="1"/>
</dbReference>
<dbReference type="GO" id="GO:0004532">
    <property type="term" value="F:RNA exonuclease activity"/>
    <property type="evidence" value="ECO:0007669"/>
    <property type="project" value="UniProtKB-UniRule"/>
</dbReference>
<evidence type="ECO:0000256" key="2">
    <source>
        <dbReference type="ARBA" id="ARBA00022722"/>
    </source>
</evidence>
<comment type="function">
    <text evidence="12">Terminates transcription on the whole genome. Termination is linked to FttA-mediated RNA cleavage and does not require NTP hydrolysis. Cleaves endonucleolytically at the RNA exit channel of RNA polymerase (RNAP); the 5'-3' exonuclease activity of this protein degrades the nascent RNA released from RNAP.</text>
</comment>
<keyword evidence="9 12" id="KW-0805">Transcription regulation</keyword>
<feature type="binding site" evidence="12">
    <location>
        <position position="596"/>
    </location>
    <ligand>
        <name>Zn(2+)</name>
        <dbReference type="ChEBI" id="CHEBI:29105"/>
        <label>2</label>
    </ligand>
</feature>
<proteinExistence type="inferred from homology"/>
<dbReference type="SMART" id="SM01027">
    <property type="entry name" value="Beta-Casp"/>
    <property type="match status" value="1"/>
</dbReference>
<feature type="region of interest" description="KHb" evidence="12">
    <location>
        <begin position="65"/>
        <end position="132"/>
    </location>
</feature>
<dbReference type="GO" id="GO:0003723">
    <property type="term" value="F:RNA binding"/>
    <property type="evidence" value="ECO:0007669"/>
    <property type="project" value="UniProtKB-UniRule"/>
</dbReference>
<dbReference type="InterPro" id="IPR036866">
    <property type="entry name" value="RibonucZ/Hydroxyglut_hydro"/>
</dbReference>
<feature type="binding site" evidence="12">
    <location>
        <position position="346"/>
    </location>
    <ligand>
        <name>Zn(2+)</name>
        <dbReference type="ChEBI" id="CHEBI:29105"/>
        <label>2</label>
    </ligand>
</feature>
<dbReference type="Pfam" id="PF16661">
    <property type="entry name" value="Lactamase_B_6"/>
    <property type="match status" value="1"/>
</dbReference>
<evidence type="ECO:0000313" key="16">
    <source>
        <dbReference type="Proteomes" id="UP000009375"/>
    </source>
</evidence>
<evidence type="ECO:0000256" key="12">
    <source>
        <dbReference type="HAMAP-Rule" id="MF_00870"/>
    </source>
</evidence>
<feature type="domain" description="Metallo-beta-lactamase" evidence="13">
    <location>
        <begin position="188"/>
        <end position="399"/>
    </location>
</feature>
<dbReference type="InterPro" id="IPR015946">
    <property type="entry name" value="KH_dom-like_a/b"/>
</dbReference>
<evidence type="ECO:0000256" key="1">
    <source>
        <dbReference type="ARBA" id="ARBA00022472"/>
    </source>
</evidence>
<evidence type="ECO:0000256" key="4">
    <source>
        <dbReference type="ARBA" id="ARBA00022759"/>
    </source>
</evidence>
<evidence type="ECO:0000256" key="6">
    <source>
        <dbReference type="ARBA" id="ARBA00022833"/>
    </source>
</evidence>
<dbReference type="Gene3D" id="3.60.15.10">
    <property type="entry name" value="Ribonuclease Z/Hydroxyacylglutathione hydrolase-like"/>
    <property type="match status" value="1"/>
</dbReference>
<dbReference type="HAMAP" id="MF_00870">
    <property type="entry name" value="FttA"/>
    <property type="match status" value="1"/>
</dbReference>
<dbReference type="Gene3D" id="3.30.300.230">
    <property type="match status" value="1"/>
</dbReference>
<comment type="caution">
    <text evidence="12">Lacks conserved residue(s) required for the propagation of feature annotation.</text>
</comment>
<reference evidence="15 16" key="1">
    <citation type="journal article" date="2010" name="Proc. Natl. Acad. Sci. U.S.A.">
        <title>Enigmatic, ultrasmall, uncultivated Archaea.</title>
        <authorList>
            <person name="Baker B.J."/>
            <person name="Comolli L.R."/>
            <person name="Dick G.J."/>
            <person name="Hauser L.J."/>
            <person name="Hyatt D."/>
            <person name="Dill B.D."/>
            <person name="Land M.L."/>
            <person name="Verberkmoes N.C."/>
            <person name="Hettich R.L."/>
            <person name="Banfield J.F."/>
        </authorList>
    </citation>
    <scope>NUCLEOTIDE SEQUENCE [LARGE SCALE GENOMIC DNA]</scope>
</reference>
<dbReference type="Gene3D" id="3.30.300.20">
    <property type="match status" value="1"/>
</dbReference>
<dbReference type="SUPFAM" id="SSF56281">
    <property type="entry name" value="Metallo-hydrolase/oxidoreductase"/>
    <property type="match status" value="1"/>
</dbReference>
<evidence type="ECO:0000259" key="14">
    <source>
        <dbReference type="SMART" id="SM01027"/>
    </source>
</evidence>
<feature type="binding site" evidence="12">
    <location>
        <position position="241"/>
    </location>
    <ligand>
        <name>Zn(2+)</name>
        <dbReference type="ChEBI" id="CHEBI:29105"/>
        <label>2</label>
    </ligand>
</feature>
<dbReference type="AlphaFoldDB" id="D2EEU2"/>
<dbReference type="GO" id="GO:0006353">
    <property type="term" value="P:DNA-templated transcription termination"/>
    <property type="evidence" value="ECO:0007669"/>
    <property type="project" value="UniProtKB-UniRule"/>
</dbReference>
<keyword evidence="10 12" id="KW-0238">DNA-binding</keyword>
<feature type="region of interest" description="Metallo-beta-lactamase C-terminus" evidence="12">
    <location>
        <begin position="571"/>
        <end position="629"/>
    </location>
</feature>
<dbReference type="Gene3D" id="3.40.50.10890">
    <property type="match status" value="1"/>
</dbReference>
<keyword evidence="4 12" id="KW-0255">Endonuclease</keyword>
<dbReference type="InterPro" id="IPR019975">
    <property type="entry name" value="aCPSF1"/>
</dbReference>
<dbReference type="Pfam" id="PF07521">
    <property type="entry name" value="RMMBL"/>
    <property type="match status" value="1"/>
</dbReference>
<dbReference type="InterPro" id="IPR050698">
    <property type="entry name" value="MBL"/>
</dbReference>
<accession>D2EEU2</accession>
<dbReference type="InterPro" id="IPR033769">
    <property type="entry name" value="TffA_KH"/>
</dbReference>
<feature type="binding site" evidence="12">
    <location>
        <position position="238"/>
    </location>
    <ligand>
        <name>Zn(2+)</name>
        <dbReference type="ChEBI" id="CHEBI:29105"/>
        <label>1</label>
    </ligand>
</feature>
<dbReference type="CDD" id="cd22532">
    <property type="entry name" value="KH-II_CPSF_arch_rpt1"/>
    <property type="match status" value="1"/>
</dbReference>
<keyword evidence="1 12" id="KW-0806">Transcription termination</keyword>
<dbReference type="PANTHER" id="PTHR11203:SF51">
    <property type="entry name" value="CLEAVAGE AND POLYADENYLATION SPECIFICITY FACTOR"/>
    <property type="match status" value="1"/>
</dbReference>
<dbReference type="Pfam" id="PF10996">
    <property type="entry name" value="Beta-Casp"/>
    <property type="match status" value="1"/>
</dbReference>
<evidence type="ECO:0000256" key="3">
    <source>
        <dbReference type="ARBA" id="ARBA00022723"/>
    </source>
</evidence>
<protein>
    <recommendedName>
        <fullName evidence="12">Transcription termination factor FttA</fullName>
        <ecNumber evidence="12">3.1.-.-</ecNumber>
    </recommendedName>
</protein>
<feature type="binding site" evidence="12">
    <location>
        <position position="236"/>
    </location>
    <ligand>
        <name>Zn(2+)</name>
        <dbReference type="ChEBI" id="CHEBI:29105"/>
        <label>1</label>
    </ligand>
</feature>
<evidence type="ECO:0000256" key="5">
    <source>
        <dbReference type="ARBA" id="ARBA00022801"/>
    </source>
</evidence>
<dbReference type="EMBL" id="GG730041">
    <property type="protein sequence ID" value="EEZ93153.1"/>
    <property type="molecule type" value="Genomic_DNA"/>
</dbReference>
<keyword evidence="2 12" id="KW-0540">Nuclease</keyword>
<name>D2EEU2_PARA4</name>
<evidence type="ECO:0000259" key="13">
    <source>
        <dbReference type="SMART" id="SM00849"/>
    </source>
</evidence>
<organism evidence="15 16">
    <name type="scientific">Candidatus Parvarchaeum acidiphilum ARMAN-4</name>
    <dbReference type="NCBI Taxonomy" id="662760"/>
    <lineage>
        <taxon>Archaea</taxon>
        <taxon>Candidatus Parvarchaeota</taxon>
        <taxon>Candidatus Parvarchaeum</taxon>
    </lineage>
</organism>
<dbReference type="GO" id="GO:0004521">
    <property type="term" value="F:RNA endonuclease activity"/>
    <property type="evidence" value="ECO:0007669"/>
    <property type="project" value="UniProtKB-UniRule"/>
</dbReference>
<dbReference type="InterPro" id="IPR022712">
    <property type="entry name" value="Beta_Casp"/>
</dbReference>
<feature type="domain" description="Beta-Casp" evidence="14">
    <location>
        <begin position="415"/>
        <end position="539"/>
    </location>
</feature>
<dbReference type="InterPro" id="IPR001279">
    <property type="entry name" value="Metallo-B-lactamas"/>
</dbReference>
<dbReference type="SMART" id="SM00849">
    <property type="entry name" value="Lactamase_B"/>
    <property type="match status" value="1"/>
</dbReference>
<dbReference type="GO" id="GO:0008270">
    <property type="term" value="F:zinc ion binding"/>
    <property type="evidence" value="ECO:0007669"/>
    <property type="project" value="UniProtKB-UniRule"/>
</dbReference>
<evidence type="ECO:0000256" key="11">
    <source>
        <dbReference type="ARBA" id="ARBA00023163"/>
    </source>
</evidence>
<feature type="binding site" evidence="12">
    <location>
        <position position="240"/>
    </location>
    <ligand>
        <name>Zn(2+)</name>
        <dbReference type="ChEBI" id="CHEBI:29105"/>
        <label>2</label>
    </ligand>
</feature>